<evidence type="ECO:0000259" key="1">
    <source>
        <dbReference type="Pfam" id="PF08743"/>
    </source>
</evidence>
<gene>
    <name evidence="2" type="ORF">AKJ50_01555</name>
</gene>
<dbReference type="AlphaFoldDB" id="A0A133VFH5"/>
<feature type="domain" description="Non-structural maintenance of chromosome element 4 C-terminal" evidence="1">
    <location>
        <begin position="194"/>
        <end position="261"/>
    </location>
</feature>
<dbReference type="InterPro" id="IPR014854">
    <property type="entry name" value="Nse4_C"/>
</dbReference>
<sequence>MASRKKKRELMERIIDLAESVENREADPFEVDVVDFLDRLEEIFSEIDESEELLLDIQALRGLTDVISQQEDWIKHKSSILNFDPMLVSWKVRGLTKKQLAYVLVNSWHPIMGLECISRPGLKEAAEYWRDLEPLSERGAELETEERSPEEITREELGEFGFTSQEDFDEMVEQKWEELKEVTGEDDQIFYWNFVDSDSFKDTVRNAWITSFLVSYGYATIEINPLEEEIVLKVKDERENPSEKTGTSVPIALSYEDWKKRREENA</sequence>
<protein>
    <recommendedName>
        <fullName evidence="1">Non-structural maintenance of chromosome element 4 C-terminal domain-containing protein</fullName>
    </recommendedName>
</protein>
<name>A0A133VFH5_9EURY</name>
<reference evidence="2 3" key="1">
    <citation type="journal article" date="2016" name="Sci. Rep.">
        <title>Metabolic traits of an uncultured archaeal lineage -MSBL1- from brine pools of the Red Sea.</title>
        <authorList>
            <person name="Mwirichia R."/>
            <person name="Alam I."/>
            <person name="Rashid M."/>
            <person name="Vinu M."/>
            <person name="Ba-Alawi W."/>
            <person name="Anthony Kamau A."/>
            <person name="Kamanda Ngugi D."/>
            <person name="Goker M."/>
            <person name="Klenk H.P."/>
            <person name="Bajic V."/>
            <person name="Stingl U."/>
        </authorList>
    </citation>
    <scope>NUCLEOTIDE SEQUENCE [LARGE SCALE GENOMIC DNA]</scope>
    <source>
        <strain evidence="2">SCGC-AAA382A13</strain>
    </source>
</reference>
<evidence type="ECO:0000313" key="3">
    <source>
        <dbReference type="Proteomes" id="UP000070311"/>
    </source>
</evidence>
<keyword evidence="3" id="KW-1185">Reference proteome</keyword>
<dbReference type="EMBL" id="LHYD01000027">
    <property type="protein sequence ID" value="KXB05199.1"/>
    <property type="molecule type" value="Genomic_DNA"/>
</dbReference>
<dbReference type="Proteomes" id="UP000070311">
    <property type="component" value="Unassembled WGS sequence"/>
</dbReference>
<accession>A0A133VFH5</accession>
<dbReference type="Pfam" id="PF08743">
    <property type="entry name" value="Nse4_C"/>
    <property type="match status" value="1"/>
</dbReference>
<comment type="caution">
    <text evidence="2">The sequence shown here is derived from an EMBL/GenBank/DDBJ whole genome shotgun (WGS) entry which is preliminary data.</text>
</comment>
<proteinExistence type="predicted"/>
<evidence type="ECO:0000313" key="2">
    <source>
        <dbReference type="EMBL" id="KXB05199.1"/>
    </source>
</evidence>
<organism evidence="2 3">
    <name type="scientific">candidate division MSBL1 archaeon SCGC-AAA382A13</name>
    <dbReference type="NCBI Taxonomy" id="1698279"/>
    <lineage>
        <taxon>Archaea</taxon>
        <taxon>Methanobacteriati</taxon>
        <taxon>Methanobacteriota</taxon>
        <taxon>candidate division MSBL1</taxon>
    </lineage>
</organism>